<evidence type="ECO:0000313" key="1">
    <source>
        <dbReference type="EMBL" id="CAK9265594.1"/>
    </source>
</evidence>
<reference evidence="1" key="1">
    <citation type="submission" date="2024-02" db="EMBL/GenBank/DDBJ databases">
        <authorList>
            <consortium name="ELIXIR-Norway"/>
            <consortium name="Elixir Norway"/>
        </authorList>
    </citation>
    <scope>NUCLEOTIDE SEQUENCE</scope>
</reference>
<protein>
    <submittedName>
        <fullName evidence="1">Uncharacterized protein</fullName>
    </submittedName>
</protein>
<evidence type="ECO:0000313" key="2">
    <source>
        <dbReference type="Proteomes" id="UP001497444"/>
    </source>
</evidence>
<proteinExistence type="predicted"/>
<accession>A0ABP0WFK6</accession>
<dbReference type="Proteomes" id="UP001497444">
    <property type="component" value="Chromosome 17"/>
</dbReference>
<keyword evidence="2" id="KW-1185">Reference proteome</keyword>
<gene>
    <name evidence="1" type="ORF">CSSPJE1EN1_LOCUS11072</name>
</gene>
<organism evidence="1 2">
    <name type="scientific">Sphagnum jensenii</name>
    <dbReference type="NCBI Taxonomy" id="128206"/>
    <lineage>
        <taxon>Eukaryota</taxon>
        <taxon>Viridiplantae</taxon>
        <taxon>Streptophyta</taxon>
        <taxon>Embryophyta</taxon>
        <taxon>Bryophyta</taxon>
        <taxon>Sphagnophytina</taxon>
        <taxon>Sphagnopsida</taxon>
        <taxon>Sphagnales</taxon>
        <taxon>Sphagnaceae</taxon>
        <taxon>Sphagnum</taxon>
    </lineage>
</organism>
<dbReference type="EMBL" id="OZ020112">
    <property type="protein sequence ID" value="CAK9265594.1"/>
    <property type="molecule type" value="Genomic_DNA"/>
</dbReference>
<sequence length="123" mass="13995">MTRGEWNMKEISVLGFQFEICVSVDLPLGGFFHPFTQKLGSQELPLSQWMYTNVALVLRSSKSMSFKSTVTETMLYMTLSIARSRAGGLNAGACDVMMSLQEIVCQLAIQKIWMHLLRRLWIL</sequence>
<name>A0ABP0WFK6_9BRYO</name>